<keyword evidence="5 6" id="KW-0961">Cell wall biogenesis/degradation</keyword>
<dbReference type="EC" id="2.4.1.-" evidence="6"/>
<keyword evidence="4" id="KW-0325">Glycoprotein</keyword>
<evidence type="ECO:0000313" key="7">
    <source>
        <dbReference type="EMBL" id="RLM79251.1"/>
    </source>
</evidence>
<dbReference type="GO" id="GO:0042546">
    <property type="term" value="P:cell wall biogenesis"/>
    <property type="evidence" value="ECO:0007669"/>
    <property type="project" value="InterPro"/>
</dbReference>
<accession>A0A3L6QEX3</accession>
<evidence type="ECO:0000256" key="6">
    <source>
        <dbReference type="RuleBase" id="RU367004"/>
    </source>
</evidence>
<evidence type="ECO:0000256" key="3">
    <source>
        <dbReference type="ARBA" id="ARBA00022679"/>
    </source>
</evidence>
<dbReference type="GO" id="GO:0071555">
    <property type="term" value="P:cell wall organization"/>
    <property type="evidence" value="ECO:0007669"/>
    <property type="project" value="UniProtKB-UniRule"/>
</dbReference>
<comment type="similarity">
    <text evidence="1 6">Belongs to the glycosyltransferase 37 family.</text>
</comment>
<evidence type="ECO:0000256" key="4">
    <source>
        <dbReference type="ARBA" id="ARBA00023180"/>
    </source>
</evidence>
<name>A0A3L6QEX3_PANMI</name>
<evidence type="ECO:0000256" key="2">
    <source>
        <dbReference type="ARBA" id="ARBA00022676"/>
    </source>
</evidence>
<dbReference type="GO" id="GO:0032580">
    <property type="term" value="C:Golgi cisterna membrane"/>
    <property type="evidence" value="ECO:0007669"/>
    <property type="project" value="UniProtKB-SubCell"/>
</dbReference>
<evidence type="ECO:0000256" key="1">
    <source>
        <dbReference type="ARBA" id="ARBA00010481"/>
    </source>
</evidence>
<dbReference type="AlphaFoldDB" id="A0A3L6QEX3"/>
<reference evidence="8" key="1">
    <citation type="journal article" date="2019" name="Nat. Commun.">
        <title>The genome of broomcorn millet.</title>
        <authorList>
            <person name="Zou C."/>
            <person name="Miki D."/>
            <person name="Li D."/>
            <person name="Tang Q."/>
            <person name="Xiao L."/>
            <person name="Rajput S."/>
            <person name="Deng P."/>
            <person name="Jia W."/>
            <person name="Huang R."/>
            <person name="Zhang M."/>
            <person name="Sun Y."/>
            <person name="Hu J."/>
            <person name="Fu X."/>
            <person name="Schnable P.S."/>
            <person name="Li F."/>
            <person name="Zhang H."/>
            <person name="Feng B."/>
            <person name="Zhu X."/>
            <person name="Liu R."/>
            <person name="Schnable J.C."/>
            <person name="Zhu J.-K."/>
            <person name="Zhang H."/>
        </authorList>
    </citation>
    <scope>NUCLEOTIDE SEQUENCE [LARGE SCALE GENOMIC DNA]</scope>
</reference>
<dbReference type="Pfam" id="PF03254">
    <property type="entry name" value="XG_FTase"/>
    <property type="match status" value="1"/>
</dbReference>
<gene>
    <name evidence="7" type="ORF">C2845_PM12G25650</name>
</gene>
<evidence type="ECO:0000313" key="8">
    <source>
        <dbReference type="Proteomes" id="UP000275267"/>
    </source>
</evidence>
<comment type="subcellular location">
    <subcellularLocation>
        <location evidence="6">Golgi apparatus</location>
        <location evidence="6">Golgi stack membrane</location>
        <topology evidence="6">Single-pass type II membrane protein</topology>
    </subcellularLocation>
</comment>
<keyword evidence="6" id="KW-0333">Golgi apparatus</keyword>
<evidence type="ECO:0000256" key="5">
    <source>
        <dbReference type="ARBA" id="ARBA00023316"/>
    </source>
</evidence>
<keyword evidence="3 6" id="KW-0808">Transferase</keyword>
<keyword evidence="8" id="KW-1185">Reference proteome</keyword>
<dbReference type="GO" id="GO:0008107">
    <property type="term" value="F:galactoside 2-alpha-L-fucosyltransferase activity"/>
    <property type="evidence" value="ECO:0007669"/>
    <property type="project" value="InterPro"/>
</dbReference>
<dbReference type="OrthoDB" id="428346at2759"/>
<proteinExistence type="inferred from homology"/>
<comment type="caution">
    <text evidence="7">The sequence shown here is derived from an EMBL/GenBank/DDBJ whole genome shotgun (WGS) entry which is preliminary data.</text>
</comment>
<keyword evidence="2 6" id="KW-0328">Glycosyltransferase</keyword>
<dbReference type="EMBL" id="PQIB02000012">
    <property type="protein sequence ID" value="RLM79251.1"/>
    <property type="molecule type" value="Genomic_DNA"/>
</dbReference>
<dbReference type="Proteomes" id="UP000275267">
    <property type="component" value="Unassembled WGS sequence"/>
</dbReference>
<comment type="function">
    <text evidence="6">May be involved in cell wall biosynthesis.</text>
</comment>
<organism evidence="7 8">
    <name type="scientific">Panicum miliaceum</name>
    <name type="common">Proso millet</name>
    <name type="synonym">Broomcorn millet</name>
    <dbReference type="NCBI Taxonomy" id="4540"/>
    <lineage>
        <taxon>Eukaryota</taxon>
        <taxon>Viridiplantae</taxon>
        <taxon>Streptophyta</taxon>
        <taxon>Embryophyta</taxon>
        <taxon>Tracheophyta</taxon>
        <taxon>Spermatophyta</taxon>
        <taxon>Magnoliopsida</taxon>
        <taxon>Liliopsida</taxon>
        <taxon>Poales</taxon>
        <taxon>Poaceae</taxon>
        <taxon>PACMAD clade</taxon>
        <taxon>Panicoideae</taxon>
        <taxon>Panicodae</taxon>
        <taxon>Paniceae</taxon>
        <taxon>Panicinae</taxon>
        <taxon>Panicum</taxon>
        <taxon>Panicum sect. Panicum</taxon>
    </lineage>
</organism>
<sequence>MQARRRRWLAGLQVPGLVSILYGLGNRILATASAVLVGPSNEMGKLFCEPFPDTTPAGLPAGELHFSISTAKSYGNMLRNKVLHATKNGLHQPTNVSLLMN</sequence>
<protein>
    <recommendedName>
        <fullName evidence="6">Fucosyltransferase</fullName>
        <ecNumber evidence="6">2.4.1.-</ecNumber>
    </recommendedName>
</protein>
<dbReference type="InterPro" id="IPR004938">
    <property type="entry name" value="XG_FTase"/>
</dbReference>